<gene>
    <name evidence="1" type="ORF">CB4_02882</name>
</gene>
<dbReference type="InterPro" id="IPR012851">
    <property type="entry name" value="Spore_coat_CotF-like"/>
</dbReference>
<evidence type="ECO:0000313" key="1">
    <source>
        <dbReference type="EMBL" id="BAU28707.1"/>
    </source>
</evidence>
<proteinExistence type="predicted"/>
<dbReference type="RefSeq" id="WP_096466433.1">
    <property type="nucleotide sequence ID" value="NZ_AP017312.1"/>
</dbReference>
<organism evidence="1 2">
    <name type="scientific">Aneurinibacillus soli</name>
    <dbReference type="NCBI Taxonomy" id="1500254"/>
    <lineage>
        <taxon>Bacteria</taxon>
        <taxon>Bacillati</taxon>
        <taxon>Bacillota</taxon>
        <taxon>Bacilli</taxon>
        <taxon>Bacillales</taxon>
        <taxon>Paenibacillaceae</taxon>
        <taxon>Aneurinibacillus group</taxon>
        <taxon>Aneurinibacillus</taxon>
    </lineage>
</organism>
<name>A0A0U5C8P0_9BACL</name>
<dbReference type="OrthoDB" id="1685263at2"/>
<evidence type="ECO:0000313" key="2">
    <source>
        <dbReference type="Proteomes" id="UP000217696"/>
    </source>
</evidence>
<accession>A0A0U5C8P0</accession>
<dbReference type="Pfam" id="PF07875">
    <property type="entry name" value="Coat_F"/>
    <property type="match status" value="1"/>
</dbReference>
<protein>
    <submittedName>
        <fullName evidence="1">Coat F domain protein</fullName>
    </submittedName>
</protein>
<dbReference type="EMBL" id="AP017312">
    <property type="protein sequence ID" value="BAU28707.1"/>
    <property type="molecule type" value="Genomic_DNA"/>
</dbReference>
<sequence length="97" mass="11014">MPNNIEGHGLTDREMMQLCLELEKARIHSSSSALMETSHEELRRIYTRSFETACTNQQQLFTAMQQYGLYQVAQATAEQINAVQHAMQNNLNPGSRA</sequence>
<dbReference type="KEGG" id="asoc:CB4_02882"/>
<keyword evidence="2" id="KW-1185">Reference proteome</keyword>
<dbReference type="AlphaFoldDB" id="A0A0U5C8P0"/>
<dbReference type="Proteomes" id="UP000217696">
    <property type="component" value="Chromosome"/>
</dbReference>
<reference evidence="1 2" key="1">
    <citation type="submission" date="2015-12" db="EMBL/GenBank/DDBJ databases">
        <title>Genome sequence of Aneurinibacillus soli.</title>
        <authorList>
            <person name="Lee J.S."/>
            <person name="Lee K.C."/>
            <person name="Kim K.K."/>
            <person name="Lee B.W."/>
        </authorList>
    </citation>
    <scope>NUCLEOTIDE SEQUENCE [LARGE SCALE GENOMIC DNA]</scope>
    <source>
        <strain evidence="1 2">CB4</strain>
    </source>
</reference>